<dbReference type="GO" id="GO:0003886">
    <property type="term" value="F:DNA (cytosine-5-)-methyltransferase activity"/>
    <property type="evidence" value="ECO:0007669"/>
    <property type="project" value="UniProtKB-EC"/>
</dbReference>
<evidence type="ECO:0000313" key="7">
    <source>
        <dbReference type="Proteomes" id="UP001054902"/>
    </source>
</evidence>
<protein>
    <recommendedName>
        <fullName evidence="1">DNA (cytosine-5-)-methyltransferase</fullName>
        <ecNumber evidence="1">2.1.1.37</ecNumber>
    </recommendedName>
</protein>
<dbReference type="Gene3D" id="3.40.50.150">
    <property type="entry name" value="Vaccinia Virus protein VP39"/>
    <property type="match status" value="1"/>
</dbReference>
<dbReference type="EMBL" id="BLLK01000075">
    <property type="protein sequence ID" value="GFH61988.1"/>
    <property type="molecule type" value="Genomic_DNA"/>
</dbReference>
<sequence>MNGLSFDSSDDEADLKRNAPESPPHKPAEKKQNVATSPVKNEEIDPLKNDPPPSNEFDDSMSDVLKEEWLPAYFSDECVIFPRYAICCLKCNCTDATVNRYIDPDWGVLVMNNCGNSAPEGNTYLYHRGCCHKFNERHNDYLSPMTEAILKSHTCEKKLEEAKPLSDIQRLYNSERRKEVQRHNDDFRDVLDKWNWKIETYPDYMTVKEQYHQRIEKKELDHPLIVLDLFSGIGTAAVVLKKLKLPIAKMVHVEHDPVAVYVSKFNHKDDDIDHIYIESFEDIYGGENDTKTMCTKFLWKLIDEHGPFDLVVAGAPCQNYSEVNAYRSRENYNASYLPKVGLLISDMNDLQFKRKNREYPVLFMSENVLFKDSDNVSTYYRQRDEHGLPPIQLDGKDFSPMARNRFYWTNMPPTTRTEKEEENKETESDTIATNVDAANDADTDPTNETGVHKTDLVTTTVATDLATPRLLLDDGWVMAASVVATEREEGHMTWKANTSMASRTRIDDERMTKVKPTEDGRYLKSTYSVKEREIMMGLPEGYVSKAMKELFREIAQNGFLYPEMNLGKTYKSYLDRSLWHFVKKCNFKVKEKYGEAPFFQVMISAPAEGRKVLSYYDEEEYCKHLIGNGWSVPVVEHIFKGIREMYRTPALFRTYDGFDYEYPWPPYSDIEKTNAESVDVDASDDTTTNSEVGNTNEANHPDPEDANAEENTENEKNLQVEKAKSDDSSEGDWI</sequence>
<dbReference type="InterPro" id="IPR001525">
    <property type="entry name" value="C5_MeTfrase"/>
</dbReference>
<feature type="region of interest" description="Disordered" evidence="5">
    <location>
        <begin position="677"/>
        <end position="734"/>
    </location>
</feature>
<keyword evidence="7" id="KW-1185">Reference proteome</keyword>
<dbReference type="AlphaFoldDB" id="A0AAD3DCR2"/>
<name>A0AAD3DCR2_9STRA</name>
<dbReference type="SUPFAM" id="SSF53335">
    <property type="entry name" value="S-adenosyl-L-methionine-dependent methyltransferases"/>
    <property type="match status" value="1"/>
</dbReference>
<evidence type="ECO:0000256" key="3">
    <source>
        <dbReference type="ARBA" id="ARBA00022679"/>
    </source>
</evidence>
<dbReference type="GO" id="GO:0032259">
    <property type="term" value="P:methylation"/>
    <property type="evidence" value="ECO:0007669"/>
    <property type="project" value="UniProtKB-KW"/>
</dbReference>
<evidence type="ECO:0000313" key="6">
    <source>
        <dbReference type="EMBL" id="GFH61988.1"/>
    </source>
</evidence>
<evidence type="ECO:0000256" key="5">
    <source>
        <dbReference type="SAM" id="MobiDB-lite"/>
    </source>
</evidence>
<gene>
    <name evidence="6" type="ORF">CTEN210_18464</name>
</gene>
<keyword evidence="3" id="KW-0808">Transferase</keyword>
<evidence type="ECO:0000256" key="1">
    <source>
        <dbReference type="ARBA" id="ARBA00011975"/>
    </source>
</evidence>
<dbReference type="GO" id="GO:0005634">
    <property type="term" value="C:nucleus"/>
    <property type="evidence" value="ECO:0007669"/>
    <property type="project" value="TreeGrafter"/>
</dbReference>
<feature type="region of interest" description="Disordered" evidence="5">
    <location>
        <begin position="409"/>
        <end position="429"/>
    </location>
</feature>
<reference evidence="6 7" key="1">
    <citation type="journal article" date="2021" name="Sci. Rep.">
        <title>The genome of the diatom Chaetoceros tenuissimus carries an ancient integrated fragment of an extant virus.</title>
        <authorList>
            <person name="Hongo Y."/>
            <person name="Kimura K."/>
            <person name="Takaki Y."/>
            <person name="Yoshida Y."/>
            <person name="Baba S."/>
            <person name="Kobayashi G."/>
            <person name="Nagasaki K."/>
            <person name="Hano T."/>
            <person name="Tomaru Y."/>
        </authorList>
    </citation>
    <scope>NUCLEOTIDE SEQUENCE [LARGE SCALE GENOMIC DNA]</scope>
    <source>
        <strain evidence="6 7">NIES-3715</strain>
    </source>
</reference>
<feature type="compositionally biased region" description="Basic and acidic residues" evidence="5">
    <location>
        <begin position="713"/>
        <end position="727"/>
    </location>
</feature>
<dbReference type="PROSITE" id="PS00094">
    <property type="entry name" value="C5_MTASE_1"/>
    <property type="match status" value="1"/>
</dbReference>
<feature type="compositionally biased region" description="Basic and acidic residues" evidence="5">
    <location>
        <begin position="416"/>
        <end position="427"/>
    </location>
</feature>
<dbReference type="InterPro" id="IPR018117">
    <property type="entry name" value="C5_DNA_meth_AS"/>
</dbReference>
<dbReference type="EC" id="2.1.1.37" evidence="1"/>
<dbReference type="InterPro" id="IPR050390">
    <property type="entry name" value="C5-Methyltransferase"/>
</dbReference>
<dbReference type="Pfam" id="PF00145">
    <property type="entry name" value="DNA_methylase"/>
    <property type="match status" value="1"/>
</dbReference>
<organism evidence="6 7">
    <name type="scientific">Chaetoceros tenuissimus</name>
    <dbReference type="NCBI Taxonomy" id="426638"/>
    <lineage>
        <taxon>Eukaryota</taxon>
        <taxon>Sar</taxon>
        <taxon>Stramenopiles</taxon>
        <taxon>Ochrophyta</taxon>
        <taxon>Bacillariophyta</taxon>
        <taxon>Coscinodiscophyceae</taxon>
        <taxon>Chaetocerotophycidae</taxon>
        <taxon>Chaetocerotales</taxon>
        <taxon>Chaetocerotaceae</taxon>
        <taxon>Chaetoceros</taxon>
    </lineage>
</organism>
<dbReference type="Proteomes" id="UP001054902">
    <property type="component" value="Unassembled WGS sequence"/>
</dbReference>
<dbReference type="PANTHER" id="PTHR23068:SF25">
    <property type="entry name" value="DNA (CYTOSINE-5)-METHYLTRANSFERASE DRM2"/>
    <property type="match status" value="1"/>
</dbReference>
<dbReference type="PANTHER" id="PTHR23068">
    <property type="entry name" value="DNA CYTOSINE-5- -METHYLTRANSFERASE 3-RELATED"/>
    <property type="match status" value="1"/>
</dbReference>
<keyword evidence="4" id="KW-0949">S-adenosyl-L-methionine</keyword>
<comment type="caution">
    <text evidence="6">The sequence shown here is derived from an EMBL/GenBank/DDBJ whole genome shotgun (WGS) entry which is preliminary data.</text>
</comment>
<evidence type="ECO:0000256" key="2">
    <source>
        <dbReference type="ARBA" id="ARBA00022603"/>
    </source>
</evidence>
<dbReference type="InterPro" id="IPR029063">
    <property type="entry name" value="SAM-dependent_MTases_sf"/>
</dbReference>
<evidence type="ECO:0000256" key="4">
    <source>
        <dbReference type="ARBA" id="ARBA00022691"/>
    </source>
</evidence>
<accession>A0AAD3DCR2</accession>
<feature type="compositionally biased region" description="Basic and acidic residues" evidence="5">
    <location>
        <begin position="14"/>
        <end position="32"/>
    </location>
</feature>
<feature type="region of interest" description="Disordered" evidence="5">
    <location>
        <begin position="1"/>
        <end position="60"/>
    </location>
</feature>
<keyword evidence="2" id="KW-0489">Methyltransferase</keyword>
<proteinExistence type="predicted"/>